<dbReference type="EMBL" id="CAJVQB010062609">
    <property type="protein sequence ID" value="CAG8840339.1"/>
    <property type="molecule type" value="Genomic_DNA"/>
</dbReference>
<evidence type="ECO:0000313" key="2">
    <source>
        <dbReference type="EMBL" id="CAG8840339.1"/>
    </source>
</evidence>
<evidence type="ECO:0000313" key="3">
    <source>
        <dbReference type="Proteomes" id="UP000789901"/>
    </source>
</evidence>
<gene>
    <name evidence="2" type="ORF">GMARGA_LOCUS34866</name>
</gene>
<feature type="compositionally biased region" description="Basic and acidic residues" evidence="1">
    <location>
        <begin position="28"/>
        <end position="54"/>
    </location>
</feature>
<name>A0ABN7WTU8_GIGMA</name>
<accession>A0ABN7WTU8</accession>
<feature type="compositionally biased region" description="Polar residues" evidence="1">
    <location>
        <begin position="72"/>
        <end position="84"/>
    </location>
</feature>
<evidence type="ECO:0000256" key="1">
    <source>
        <dbReference type="SAM" id="MobiDB-lite"/>
    </source>
</evidence>
<feature type="region of interest" description="Disordered" evidence="1">
    <location>
        <begin position="26"/>
        <end position="84"/>
    </location>
</feature>
<sequence>MKFINDGFRIQNRKVLFLVDNAPSYILSKKDNINNTEEPKGPEVSEEPEISKEQEEPEEPEKSEEPEKLFQETPQKRSQGRFQG</sequence>
<dbReference type="Proteomes" id="UP000789901">
    <property type="component" value="Unassembled WGS sequence"/>
</dbReference>
<feature type="non-terminal residue" evidence="2">
    <location>
        <position position="84"/>
    </location>
</feature>
<reference evidence="2 3" key="1">
    <citation type="submission" date="2021-06" db="EMBL/GenBank/DDBJ databases">
        <authorList>
            <person name="Kallberg Y."/>
            <person name="Tangrot J."/>
            <person name="Rosling A."/>
        </authorList>
    </citation>
    <scope>NUCLEOTIDE SEQUENCE [LARGE SCALE GENOMIC DNA]</scope>
    <source>
        <strain evidence="2 3">120-4 pot B 10/14</strain>
    </source>
</reference>
<keyword evidence="3" id="KW-1185">Reference proteome</keyword>
<protein>
    <submittedName>
        <fullName evidence="2">17360_t:CDS:1</fullName>
    </submittedName>
</protein>
<proteinExistence type="predicted"/>
<comment type="caution">
    <text evidence="2">The sequence shown here is derived from an EMBL/GenBank/DDBJ whole genome shotgun (WGS) entry which is preliminary data.</text>
</comment>
<organism evidence="2 3">
    <name type="scientific">Gigaspora margarita</name>
    <dbReference type="NCBI Taxonomy" id="4874"/>
    <lineage>
        <taxon>Eukaryota</taxon>
        <taxon>Fungi</taxon>
        <taxon>Fungi incertae sedis</taxon>
        <taxon>Mucoromycota</taxon>
        <taxon>Glomeromycotina</taxon>
        <taxon>Glomeromycetes</taxon>
        <taxon>Diversisporales</taxon>
        <taxon>Gigasporaceae</taxon>
        <taxon>Gigaspora</taxon>
    </lineage>
</organism>